<dbReference type="RefSeq" id="XP_060441612.1">
    <property type="nucleotide sequence ID" value="XM_060591021.1"/>
</dbReference>
<gene>
    <name evidence="1" type="ORF">BDP81DRAFT_435064</name>
</gene>
<evidence type="ECO:0000313" key="1">
    <source>
        <dbReference type="EMBL" id="KAK1625617.1"/>
    </source>
</evidence>
<keyword evidence="2" id="KW-1185">Reference proteome</keyword>
<accession>A0AAI9ZJ96</accession>
<name>A0AAI9ZJ96_9PEZI</name>
<dbReference type="EMBL" id="JAHMHQ010000019">
    <property type="protein sequence ID" value="KAK1625617.1"/>
    <property type="molecule type" value="Genomic_DNA"/>
</dbReference>
<reference evidence="1" key="1">
    <citation type="submission" date="2021-06" db="EMBL/GenBank/DDBJ databases">
        <title>Comparative genomics, transcriptomics and evolutionary studies reveal genomic signatures of adaptation to plant cell wall in hemibiotrophic fungi.</title>
        <authorList>
            <consortium name="DOE Joint Genome Institute"/>
            <person name="Baroncelli R."/>
            <person name="Diaz J.F."/>
            <person name="Benocci T."/>
            <person name="Peng M."/>
            <person name="Battaglia E."/>
            <person name="Haridas S."/>
            <person name="Andreopoulos W."/>
            <person name="Labutti K."/>
            <person name="Pangilinan J."/>
            <person name="Floch G.L."/>
            <person name="Makela M.R."/>
            <person name="Henrissat B."/>
            <person name="Grigoriev I.V."/>
            <person name="Crouch J.A."/>
            <person name="De Vries R.P."/>
            <person name="Sukno S.A."/>
            <person name="Thon M.R."/>
        </authorList>
    </citation>
    <scope>NUCLEOTIDE SEQUENCE</scope>
    <source>
        <strain evidence="1">CBS 102054</strain>
    </source>
</reference>
<organism evidence="1 2">
    <name type="scientific">Colletotrichum phormii</name>
    <dbReference type="NCBI Taxonomy" id="359342"/>
    <lineage>
        <taxon>Eukaryota</taxon>
        <taxon>Fungi</taxon>
        <taxon>Dikarya</taxon>
        <taxon>Ascomycota</taxon>
        <taxon>Pezizomycotina</taxon>
        <taxon>Sordariomycetes</taxon>
        <taxon>Hypocreomycetidae</taxon>
        <taxon>Glomerellales</taxon>
        <taxon>Glomerellaceae</taxon>
        <taxon>Colletotrichum</taxon>
        <taxon>Colletotrichum acutatum species complex</taxon>
    </lineage>
</organism>
<comment type="caution">
    <text evidence="1">The sequence shown here is derived from an EMBL/GenBank/DDBJ whole genome shotgun (WGS) entry which is preliminary data.</text>
</comment>
<sequence length="219" mass="24938">MLKDFFAVPYINRLGVGISYVLEVALATELHPESLVHYFPDYIEVIDCIEASRINGSLSCQYMDWINPCLGTQEIEDICEKWKVAVRTETCKTYRRRMSSFIDIRQEFYDGIHQRSVVSLVLLKGGYPASIKDVSANELQVMGWFEDGKGGYWRYEYEAAKDEASFWRSAKTGGMAFFRVAMDGEVLGMDLPNGKWIGWNDLEDTQDGGLRDHGQAGRS</sequence>
<dbReference type="AlphaFoldDB" id="A0AAI9ZJ96"/>
<evidence type="ECO:0000313" key="2">
    <source>
        <dbReference type="Proteomes" id="UP001243989"/>
    </source>
</evidence>
<dbReference type="Proteomes" id="UP001243989">
    <property type="component" value="Unassembled WGS sequence"/>
</dbReference>
<proteinExistence type="predicted"/>
<dbReference type="GeneID" id="85475883"/>
<protein>
    <submittedName>
        <fullName evidence="1">Uncharacterized protein</fullName>
    </submittedName>
</protein>